<organism evidence="2 3">
    <name type="scientific">Dibothriocephalus latus</name>
    <name type="common">Fish tapeworm</name>
    <name type="synonym">Diphyllobothrium latum</name>
    <dbReference type="NCBI Taxonomy" id="60516"/>
    <lineage>
        <taxon>Eukaryota</taxon>
        <taxon>Metazoa</taxon>
        <taxon>Spiralia</taxon>
        <taxon>Lophotrochozoa</taxon>
        <taxon>Platyhelminthes</taxon>
        <taxon>Cestoda</taxon>
        <taxon>Eucestoda</taxon>
        <taxon>Diphyllobothriidea</taxon>
        <taxon>Diphyllobothriidae</taxon>
        <taxon>Dibothriocephalus</taxon>
    </lineage>
</organism>
<name>A0A3P7PLH7_DIBLA</name>
<feature type="compositionally biased region" description="Polar residues" evidence="1">
    <location>
        <begin position="30"/>
        <end position="54"/>
    </location>
</feature>
<dbReference type="Proteomes" id="UP000281553">
    <property type="component" value="Unassembled WGS sequence"/>
</dbReference>
<keyword evidence="3" id="KW-1185">Reference proteome</keyword>
<protein>
    <submittedName>
        <fullName evidence="2">Uncharacterized protein</fullName>
    </submittedName>
</protein>
<evidence type="ECO:0000256" key="1">
    <source>
        <dbReference type="SAM" id="MobiDB-lite"/>
    </source>
</evidence>
<sequence length="193" mass="20647">METLRHEEEERAKRRQKLESIMSRVKGSGQALSRTNTGNSSTQSLSTMVQSLTADSKARSESPANGSDDNNVHFILGGEETSLCTGSMLRMYAAGVTSQPVLLPCVHVRAQTLWVCPSLSPSFFRIFNADHVTLGIPTLLPTRTDDDSNSSSLGEITGSCNSGGFRPLAILVIAPVHAGYAAGSRLRATCCEC</sequence>
<feature type="compositionally biased region" description="Basic and acidic residues" evidence="1">
    <location>
        <begin position="1"/>
        <end position="12"/>
    </location>
</feature>
<reference evidence="2 3" key="1">
    <citation type="submission" date="2018-11" db="EMBL/GenBank/DDBJ databases">
        <authorList>
            <consortium name="Pathogen Informatics"/>
        </authorList>
    </citation>
    <scope>NUCLEOTIDE SEQUENCE [LARGE SCALE GENOMIC DNA]</scope>
</reference>
<accession>A0A3P7PLH7</accession>
<proteinExistence type="predicted"/>
<gene>
    <name evidence="2" type="ORF">DILT_LOCUS13343</name>
</gene>
<evidence type="ECO:0000313" key="3">
    <source>
        <dbReference type="Proteomes" id="UP000281553"/>
    </source>
</evidence>
<dbReference type="EMBL" id="UYRU01069879">
    <property type="protein sequence ID" value="VDN19096.1"/>
    <property type="molecule type" value="Genomic_DNA"/>
</dbReference>
<feature type="region of interest" description="Disordered" evidence="1">
    <location>
        <begin position="1"/>
        <end position="72"/>
    </location>
</feature>
<dbReference type="AlphaFoldDB" id="A0A3P7PLH7"/>
<evidence type="ECO:0000313" key="2">
    <source>
        <dbReference type="EMBL" id="VDN19096.1"/>
    </source>
</evidence>
<dbReference type="OrthoDB" id="6288422at2759"/>